<protein>
    <submittedName>
        <fullName evidence="3">Uncharacterized protein</fullName>
    </submittedName>
</protein>
<keyword evidence="2" id="KW-0472">Membrane</keyword>
<comment type="caution">
    <text evidence="3">The sequence shown here is derived from an EMBL/GenBank/DDBJ whole genome shotgun (WGS) entry which is preliminary data.</text>
</comment>
<dbReference type="RefSeq" id="WP_174627145.1">
    <property type="nucleotide sequence ID" value="NZ_CADCXN010000099.1"/>
</dbReference>
<feature type="region of interest" description="Disordered" evidence="1">
    <location>
        <begin position="43"/>
        <end position="76"/>
    </location>
</feature>
<keyword evidence="2" id="KW-0812">Transmembrane</keyword>
<dbReference type="Proteomes" id="UP000494216">
    <property type="component" value="Unassembled WGS sequence"/>
</dbReference>
<proteinExistence type="predicted"/>
<dbReference type="EMBL" id="CADCXN010000099">
    <property type="protein sequence ID" value="CAA9892360.1"/>
    <property type="molecule type" value="Genomic_DNA"/>
</dbReference>
<keyword evidence="2" id="KW-1133">Transmembrane helix</keyword>
<evidence type="ECO:0000313" key="3">
    <source>
        <dbReference type="EMBL" id="CAA9892360.1"/>
    </source>
</evidence>
<feature type="compositionally biased region" description="Low complexity" evidence="1">
    <location>
        <begin position="62"/>
        <end position="73"/>
    </location>
</feature>
<evidence type="ECO:0000256" key="1">
    <source>
        <dbReference type="SAM" id="MobiDB-lite"/>
    </source>
</evidence>
<evidence type="ECO:0000256" key="2">
    <source>
        <dbReference type="SAM" id="Phobius"/>
    </source>
</evidence>
<feature type="transmembrane region" description="Helical" evidence="2">
    <location>
        <begin position="6"/>
        <end position="26"/>
    </location>
</feature>
<dbReference type="AlphaFoldDB" id="A0A8S0WL29"/>
<evidence type="ECO:0000313" key="4">
    <source>
        <dbReference type="Proteomes" id="UP000494216"/>
    </source>
</evidence>
<name>A0A8S0WL29_9GAMM</name>
<feature type="compositionally biased region" description="Basic and acidic residues" evidence="1">
    <location>
        <begin position="43"/>
        <end position="57"/>
    </location>
</feature>
<accession>A0A8S0WL29</accession>
<sequence length="184" mass="20319">MRKSSINFLYLPLVLFGLIWVINFEWGDSQPKTKSMPLKLEKKHMGSVRDKKKDQEHITTSANMNPNNAPLPMESSPETSAWIVNNQPEAEDLVKQLSKSGIDSNLSSDMAQAIVEANLEHDDIVIDSNTPVPDEPASENNLESEAELLPINQDDLVQDLLGAGVTNEQANQLADDILEINSSP</sequence>
<keyword evidence="4" id="KW-1185">Reference proteome</keyword>
<gene>
    <name evidence="3" type="ORF">METHB2_670014</name>
</gene>
<organism evidence="3 4">
    <name type="scientific">Candidatus Methylobacter favarea</name>
    <dbReference type="NCBI Taxonomy" id="2707345"/>
    <lineage>
        <taxon>Bacteria</taxon>
        <taxon>Pseudomonadati</taxon>
        <taxon>Pseudomonadota</taxon>
        <taxon>Gammaproteobacteria</taxon>
        <taxon>Methylococcales</taxon>
        <taxon>Methylococcaceae</taxon>
        <taxon>Methylobacter</taxon>
    </lineage>
</organism>
<reference evidence="3 4" key="1">
    <citation type="submission" date="2020-02" db="EMBL/GenBank/DDBJ databases">
        <authorList>
            <person name="Hogendoorn C."/>
        </authorList>
    </citation>
    <scope>NUCLEOTIDE SEQUENCE [LARGE SCALE GENOMIC DNA]</scope>
    <source>
        <strain evidence="3">METHB21</strain>
    </source>
</reference>